<dbReference type="EMBL" id="BPLR01001791">
    <property type="protein sequence ID" value="GIX66484.1"/>
    <property type="molecule type" value="Genomic_DNA"/>
</dbReference>
<protein>
    <submittedName>
        <fullName evidence="1">Uncharacterized protein</fullName>
    </submittedName>
</protein>
<keyword evidence="2" id="KW-1185">Reference proteome</keyword>
<evidence type="ECO:0000313" key="2">
    <source>
        <dbReference type="Proteomes" id="UP001054945"/>
    </source>
</evidence>
<dbReference type="AlphaFoldDB" id="A0AAV4M386"/>
<sequence length="83" mass="9221">MNRGRDGNGTIPSRKNSEVTFCICVKYERSLNSLIMDTLTETLTFTDLYLVADVPPVAFGMPTPKLINPSLRAFIPKKSVLTD</sequence>
<accession>A0AAV4M386</accession>
<proteinExistence type="predicted"/>
<reference evidence="1 2" key="1">
    <citation type="submission" date="2021-06" db="EMBL/GenBank/DDBJ databases">
        <title>Caerostris extrusa draft genome.</title>
        <authorList>
            <person name="Kono N."/>
            <person name="Arakawa K."/>
        </authorList>
    </citation>
    <scope>NUCLEOTIDE SEQUENCE [LARGE SCALE GENOMIC DNA]</scope>
</reference>
<dbReference type="Proteomes" id="UP001054945">
    <property type="component" value="Unassembled WGS sequence"/>
</dbReference>
<organism evidence="1 2">
    <name type="scientific">Caerostris extrusa</name>
    <name type="common">Bark spider</name>
    <name type="synonym">Caerostris bankana</name>
    <dbReference type="NCBI Taxonomy" id="172846"/>
    <lineage>
        <taxon>Eukaryota</taxon>
        <taxon>Metazoa</taxon>
        <taxon>Ecdysozoa</taxon>
        <taxon>Arthropoda</taxon>
        <taxon>Chelicerata</taxon>
        <taxon>Arachnida</taxon>
        <taxon>Araneae</taxon>
        <taxon>Araneomorphae</taxon>
        <taxon>Entelegynae</taxon>
        <taxon>Araneoidea</taxon>
        <taxon>Araneidae</taxon>
        <taxon>Caerostris</taxon>
    </lineage>
</organism>
<evidence type="ECO:0000313" key="1">
    <source>
        <dbReference type="EMBL" id="GIX66484.1"/>
    </source>
</evidence>
<name>A0AAV4M386_CAEEX</name>
<comment type="caution">
    <text evidence="1">The sequence shown here is derived from an EMBL/GenBank/DDBJ whole genome shotgun (WGS) entry which is preliminary data.</text>
</comment>
<gene>
    <name evidence="1" type="ORF">CEXT_331871</name>
</gene>